<reference evidence="2" key="1">
    <citation type="submission" date="2019-08" db="EMBL/GenBank/DDBJ databases">
        <authorList>
            <person name="Kucharzyk K."/>
            <person name="Murdoch R.W."/>
            <person name="Higgins S."/>
            <person name="Loffler F."/>
        </authorList>
    </citation>
    <scope>NUCLEOTIDE SEQUENCE</scope>
</reference>
<dbReference type="AlphaFoldDB" id="A0A644ZNJ0"/>
<evidence type="ECO:0000256" key="1">
    <source>
        <dbReference type="SAM" id="Phobius"/>
    </source>
</evidence>
<accession>A0A644ZNJ0</accession>
<organism evidence="2">
    <name type="scientific">bioreactor metagenome</name>
    <dbReference type="NCBI Taxonomy" id="1076179"/>
    <lineage>
        <taxon>unclassified sequences</taxon>
        <taxon>metagenomes</taxon>
        <taxon>ecological metagenomes</taxon>
    </lineage>
</organism>
<name>A0A644ZNJ0_9ZZZZ</name>
<comment type="caution">
    <text evidence="2">The sequence shown here is derived from an EMBL/GenBank/DDBJ whole genome shotgun (WGS) entry which is preliminary data.</text>
</comment>
<feature type="transmembrane region" description="Helical" evidence="1">
    <location>
        <begin position="47"/>
        <end position="66"/>
    </location>
</feature>
<keyword evidence="1" id="KW-1133">Transmembrane helix</keyword>
<keyword evidence="1" id="KW-0812">Transmembrane</keyword>
<dbReference type="EMBL" id="VSSQ01009357">
    <property type="protein sequence ID" value="MPM41391.1"/>
    <property type="molecule type" value="Genomic_DNA"/>
</dbReference>
<sequence>MVTNNEVNSPFGTVLHLLYSFYSAVQRYYQGKAIFVCVIYSFVRDPIPLSVAVWNIIIQVILAIFPQKRIYERDSRCTVHIVVPVNQDFLLCVQSPGQPVNCQVHIFHKERIVQLVQLRP</sequence>
<evidence type="ECO:0000313" key="2">
    <source>
        <dbReference type="EMBL" id="MPM41391.1"/>
    </source>
</evidence>
<proteinExistence type="predicted"/>
<gene>
    <name evidence="2" type="ORF">SDC9_88046</name>
</gene>
<keyword evidence="1" id="KW-0472">Membrane</keyword>
<protein>
    <submittedName>
        <fullName evidence="2">Uncharacterized protein</fullName>
    </submittedName>
</protein>